<dbReference type="OrthoDB" id="2697418at2"/>
<gene>
    <name evidence="2" type="ORF">SAMN05421687_10457</name>
</gene>
<dbReference type="RefSeq" id="WP_143525673.1">
    <property type="nucleotide sequence ID" value="NZ_FTOC01000004.1"/>
</dbReference>
<dbReference type="EMBL" id="FTOC01000004">
    <property type="protein sequence ID" value="SIS45160.1"/>
    <property type="molecule type" value="Genomic_DNA"/>
</dbReference>
<dbReference type="Proteomes" id="UP000187608">
    <property type="component" value="Unassembled WGS sequence"/>
</dbReference>
<proteinExistence type="predicted"/>
<protein>
    <recommendedName>
        <fullName evidence="4">Helix-turn-helix domain-containing protein</fullName>
    </recommendedName>
</protein>
<accession>A0A1N7J763</accession>
<dbReference type="AlphaFoldDB" id="A0A1N7J763"/>
<dbReference type="SUPFAM" id="SSF46785">
    <property type="entry name" value="Winged helix' DNA-binding domain"/>
    <property type="match status" value="1"/>
</dbReference>
<evidence type="ECO:0000256" key="1">
    <source>
        <dbReference type="SAM" id="MobiDB-lite"/>
    </source>
</evidence>
<organism evidence="2 3">
    <name type="scientific">Salimicrobium flavidum</name>
    <dbReference type="NCBI Taxonomy" id="570947"/>
    <lineage>
        <taxon>Bacteria</taxon>
        <taxon>Bacillati</taxon>
        <taxon>Bacillota</taxon>
        <taxon>Bacilli</taxon>
        <taxon>Bacillales</taxon>
        <taxon>Bacillaceae</taxon>
        <taxon>Salimicrobium</taxon>
    </lineage>
</organism>
<sequence>MTMITEWKTWQSFKNKQHLDKHVKLFLDRHPGMISEGNYKVLQFIWRHSLVIPGVSFAKVATIAEGAGVSRRTVIRSVNRFEEMGLLYRVEAKKPNGKRGVNLLVMKPPSLDVPGDDTPSDTPPDTATKSGEARHDSCREGKSAPETDKKQKRIISCNKDVEKASHVHFDVSYLSSIIPPTFTAAAAPFLPLTEIEKGWKKVLHVYGRMNALKLPVEEYITLLVPVWKQVIYAFKTGKVKSNLFAYFHGALEETFTRQVRREAHGNSDLIYYDWLEEEEEEGCV</sequence>
<evidence type="ECO:0000313" key="2">
    <source>
        <dbReference type="EMBL" id="SIS45160.1"/>
    </source>
</evidence>
<evidence type="ECO:0008006" key="4">
    <source>
        <dbReference type="Google" id="ProtNLM"/>
    </source>
</evidence>
<reference evidence="3" key="1">
    <citation type="submission" date="2017-01" db="EMBL/GenBank/DDBJ databases">
        <authorList>
            <person name="Varghese N."/>
            <person name="Submissions S."/>
        </authorList>
    </citation>
    <scope>NUCLEOTIDE SEQUENCE [LARGE SCALE GENOMIC DNA]</scope>
    <source>
        <strain evidence="3">DSM 23127</strain>
    </source>
</reference>
<keyword evidence="3" id="KW-1185">Reference proteome</keyword>
<feature type="region of interest" description="Disordered" evidence="1">
    <location>
        <begin position="100"/>
        <end position="153"/>
    </location>
</feature>
<dbReference type="InterPro" id="IPR036390">
    <property type="entry name" value="WH_DNA-bd_sf"/>
</dbReference>
<dbReference type="InterPro" id="IPR036388">
    <property type="entry name" value="WH-like_DNA-bd_sf"/>
</dbReference>
<feature type="compositionally biased region" description="Basic and acidic residues" evidence="1">
    <location>
        <begin position="131"/>
        <end position="149"/>
    </location>
</feature>
<evidence type="ECO:0000313" key="3">
    <source>
        <dbReference type="Proteomes" id="UP000187608"/>
    </source>
</evidence>
<dbReference type="STRING" id="570947.SAMN05421687_10457"/>
<name>A0A1N7J763_9BACI</name>
<dbReference type="Gene3D" id="1.10.10.10">
    <property type="entry name" value="Winged helix-like DNA-binding domain superfamily/Winged helix DNA-binding domain"/>
    <property type="match status" value="1"/>
</dbReference>